<dbReference type="AlphaFoldDB" id="A0AAD4T7X3"/>
<feature type="coiled-coil region" evidence="6">
    <location>
        <begin position="196"/>
        <end position="223"/>
    </location>
</feature>
<feature type="compositionally biased region" description="Pro residues" evidence="7">
    <location>
        <begin position="23"/>
        <end position="43"/>
    </location>
</feature>
<sequence>MAGRNRMPRHGIDNGGGRRGYPPDGPYARGPPPPLPHQVPRPVPHPAMLEEELEMQHAEIRRLVTDNRRLIDDRIGLQRELAGAKEEIHRLNMVIGDIRAEKDAHSRELIEKGLKLEADLRATEPLRNEAMQLRNEVQKVNNSRKELAGQVENLTQELGRARADNQQIPMMRAEIDGMHQELMRARSAFEYEKKANVELLEQRQAMEKNLVSMAREVEKLRADFVGGDKNHGRPPWTPGAPYGMKHGSPEGGFPTPYGDGYGLHQMPSGAAQGADKGPMYGVGSGSWAAQLGNLDSSRDRGDSV</sequence>
<evidence type="ECO:0000256" key="7">
    <source>
        <dbReference type="SAM" id="MobiDB-lite"/>
    </source>
</evidence>
<comment type="caution">
    <text evidence="8">The sequence shown here is derived from an EMBL/GenBank/DDBJ whole genome shotgun (WGS) entry which is preliminary data.</text>
</comment>
<evidence type="ECO:0000313" key="9">
    <source>
        <dbReference type="Proteomes" id="UP001202328"/>
    </source>
</evidence>
<dbReference type="PANTHER" id="PTHR33405">
    <property type="entry name" value="PROTEIN FLX-LIKE 2"/>
    <property type="match status" value="1"/>
</dbReference>
<evidence type="ECO:0000256" key="5">
    <source>
        <dbReference type="ARBA" id="ARBA00023089"/>
    </source>
</evidence>
<feature type="region of interest" description="Disordered" evidence="7">
    <location>
        <begin position="1"/>
        <end position="43"/>
    </location>
</feature>
<evidence type="ECO:0000256" key="2">
    <source>
        <dbReference type="ARBA" id="ARBA00022473"/>
    </source>
</evidence>
<dbReference type="GO" id="GO:0030154">
    <property type="term" value="P:cell differentiation"/>
    <property type="evidence" value="ECO:0007669"/>
    <property type="project" value="UniProtKB-KW"/>
</dbReference>
<accession>A0AAD4T7X3</accession>
<keyword evidence="3" id="KW-0221">Differentiation</keyword>
<proteinExistence type="inferred from homology"/>
<dbReference type="EMBL" id="JAJJMB010004763">
    <property type="protein sequence ID" value="KAI3941885.1"/>
    <property type="molecule type" value="Genomic_DNA"/>
</dbReference>
<evidence type="ECO:0008006" key="10">
    <source>
        <dbReference type="Google" id="ProtNLM"/>
    </source>
</evidence>
<dbReference type="PANTHER" id="PTHR33405:SF20">
    <property type="entry name" value="PROTEIN FLX-LIKE 3"/>
    <property type="match status" value="1"/>
</dbReference>
<keyword evidence="9" id="KW-1185">Reference proteome</keyword>
<organism evidence="8 9">
    <name type="scientific">Papaver atlanticum</name>
    <dbReference type="NCBI Taxonomy" id="357466"/>
    <lineage>
        <taxon>Eukaryota</taxon>
        <taxon>Viridiplantae</taxon>
        <taxon>Streptophyta</taxon>
        <taxon>Embryophyta</taxon>
        <taxon>Tracheophyta</taxon>
        <taxon>Spermatophyta</taxon>
        <taxon>Magnoliopsida</taxon>
        <taxon>Ranunculales</taxon>
        <taxon>Papaveraceae</taxon>
        <taxon>Papaveroideae</taxon>
        <taxon>Papaver</taxon>
    </lineage>
</organism>
<feature type="coiled-coil region" evidence="6">
    <location>
        <begin position="130"/>
        <end position="164"/>
    </location>
</feature>
<keyword evidence="2" id="KW-0217">Developmental protein</keyword>
<keyword evidence="4 6" id="KW-0175">Coiled coil</keyword>
<evidence type="ECO:0000313" key="8">
    <source>
        <dbReference type="EMBL" id="KAI3941885.1"/>
    </source>
</evidence>
<evidence type="ECO:0000256" key="3">
    <source>
        <dbReference type="ARBA" id="ARBA00022782"/>
    </source>
</evidence>
<protein>
    <recommendedName>
        <fullName evidence="10">Protein FLX-like 3</fullName>
    </recommendedName>
</protein>
<gene>
    <name evidence="8" type="ORF">MKW98_009095</name>
</gene>
<name>A0AAD4T7X3_9MAGN</name>
<evidence type="ECO:0000256" key="1">
    <source>
        <dbReference type="ARBA" id="ARBA00005405"/>
    </source>
</evidence>
<feature type="region of interest" description="Disordered" evidence="7">
    <location>
        <begin position="225"/>
        <end position="304"/>
    </location>
</feature>
<dbReference type="Proteomes" id="UP001202328">
    <property type="component" value="Unassembled WGS sequence"/>
</dbReference>
<reference evidence="8" key="1">
    <citation type="submission" date="2022-04" db="EMBL/GenBank/DDBJ databases">
        <title>A functionally conserved STORR gene fusion in Papaver species that diverged 16.8 million years ago.</title>
        <authorList>
            <person name="Catania T."/>
        </authorList>
    </citation>
    <scope>NUCLEOTIDE SEQUENCE</scope>
    <source>
        <strain evidence="8">S-188037</strain>
    </source>
</reference>
<dbReference type="InterPro" id="IPR040353">
    <property type="entry name" value="FLX/FLX-like"/>
</dbReference>
<evidence type="ECO:0000256" key="6">
    <source>
        <dbReference type="SAM" id="Coils"/>
    </source>
</evidence>
<comment type="similarity">
    <text evidence="1">Belongs to the FLX family.</text>
</comment>
<dbReference type="GO" id="GO:0009908">
    <property type="term" value="P:flower development"/>
    <property type="evidence" value="ECO:0007669"/>
    <property type="project" value="UniProtKB-KW"/>
</dbReference>
<keyword evidence="5" id="KW-0287">Flowering</keyword>
<evidence type="ECO:0000256" key="4">
    <source>
        <dbReference type="ARBA" id="ARBA00023054"/>
    </source>
</evidence>